<dbReference type="InterPro" id="IPR007197">
    <property type="entry name" value="rSAM"/>
</dbReference>
<dbReference type="KEGG" id="saci:Sinac_3601"/>
<dbReference type="GO" id="GO:0003824">
    <property type="term" value="F:catalytic activity"/>
    <property type="evidence" value="ECO:0007669"/>
    <property type="project" value="InterPro"/>
</dbReference>
<dbReference type="GO" id="GO:0006779">
    <property type="term" value="P:porphyrin-containing compound biosynthetic process"/>
    <property type="evidence" value="ECO:0007669"/>
    <property type="project" value="TreeGrafter"/>
</dbReference>
<dbReference type="RefSeq" id="WP_015246994.1">
    <property type="nucleotide sequence ID" value="NC_019892.1"/>
</dbReference>
<dbReference type="SFLD" id="SFLDS00029">
    <property type="entry name" value="Radical_SAM"/>
    <property type="match status" value="1"/>
</dbReference>
<dbReference type="GO" id="GO:0005737">
    <property type="term" value="C:cytoplasm"/>
    <property type="evidence" value="ECO:0007669"/>
    <property type="project" value="TreeGrafter"/>
</dbReference>
<dbReference type="SMART" id="SM00729">
    <property type="entry name" value="Elp3"/>
    <property type="match status" value="1"/>
</dbReference>
<dbReference type="PANTHER" id="PTHR13932:SF5">
    <property type="entry name" value="RADICAL S-ADENOSYL METHIONINE DOMAIN-CONTAINING PROTEIN 1, MITOCHONDRIAL"/>
    <property type="match status" value="1"/>
</dbReference>
<dbReference type="EMBL" id="CP003364">
    <property type="protein sequence ID" value="AGA27851.1"/>
    <property type="molecule type" value="Genomic_DNA"/>
</dbReference>
<dbReference type="HOGENOM" id="CLU_569637_0_0_0"/>
<organism evidence="2 3">
    <name type="scientific">Singulisphaera acidiphila (strain ATCC BAA-1392 / DSM 18658 / VKM B-2454 / MOB10)</name>
    <dbReference type="NCBI Taxonomy" id="886293"/>
    <lineage>
        <taxon>Bacteria</taxon>
        <taxon>Pseudomonadati</taxon>
        <taxon>Planctomycetota</taxon>
        <taxon>Planctomycetia</taxon>
        <taxon>Isosphaerales</taxon>
        <taxon>Isosphaeraceae</taxon>
        <taxon>Singulisphaera</taxon>
    </lineage>
</organism>
<name>L0DGQ3_SINAD</name>
<dbReference type="SUPFAM" id="SSF102114">
    <property type="entry name" value="Radical SAM enzymes"/>
    <property type="match status" value="1"/>
</dbReference>
<dbReference type="InterPro" id="IPR058240">
    <property type="entry name" value="rSAM_sf"/>
</dbReference>
<proteinExistence type="predicted"/>
<accession>L0DGQ3</accession>
<reference evidence="2 3" key="1">
    <citation type="submission" date="2012-02" db="EMBL/GenBank/DDBJ databases">
        <title>Complete sequence of chromosome of Singulisphaera acidiphila DSM 18658.</title>
        <authorList>
            <consortium name="US DOE Joint Genome Institute (JGI-PGF)"/>
            <person name="Lucas S."/>
            <person name="Copeland A."/>
            <person name="Lapidus A."/>
            <person name="Glavina del Rio T."/>
            <person name="Dalin E."/>
            <person name="Tice H."/>
            <person name="Bruce D."/>
            <person name="Goodwin L."/>
            <person name="Pitluck S."/>
            <person name="Peters L."/>
            <person name="Ovchinnikova G."/>
            <person name="Chertkov O."/>
            <person name="Kyrpides N."/>
            <person name="Mavromatis K."/>
            <person name="Ivanova N."/>
            <person name="Brettin T."/>
            <person name="Detter J.C."/>
            <person name="Han C."/>
            <person name="Larimer F."/>
            <person name="Land M."/>
            <person name="Hauser L."/>
            <person name="Markowitz V."/>
            <person name="Cheng J.-F."/>
            <person name="Hugenholtz P."/>
            <person name="Woyke T."/>
            <person name="Wu D."/>
            <person name="Tindall B."/>
            <person name="Pomrenke H."/>
            <person name="Brambilla E."/>
            <person name="Klenk H.-P."/>
            <person name="Eisen J.A."/>
        </authorList>
    </citation>
    <scope>NUCLEOTIDE SEQUENCE [LARGE SCALE GENOMIC DNA]</scope>
    <source>
        <strain evidence="3">ATCC BAA-1392 / DSM 18658 / VKM B-2454 / MOB10</strain>
    </source>
</reference>
<evidence type="ECO:0000313" key="2">
    <source>
        <dbReference type="EMBL" id="AGA27851.1"/>
    </source>
</evidence>
<evidence type="ECO:0000259" key="1">
    <source>
        <dbReference type="SMART" id="SM00729"/>
    </source>
</evidence>
<protein>
    <submittedName>
        <fullName evidence="2">Fe-S oxidoreductase, coproporphyrinogen III oxidase</fullName>
    </submittedName>
</protein>
<dbReference type="GO" id="GO:0051539">
    <property type="term" value="F:4 iron, 4 sulfur cluster binding"/>
    <property type="evidence" value="ECO:0007669"/>
    <property type="project" value="TreeGrafter"/>
</dbReference>
<sequence>MFKPNANPFPVLEEQSELRRLTQRPQRHRLLHGYPLAAAMPRVEPGDRSSQGLLHFQPDRGLLVGVLPHPFCNPTVTGCGFCTFPHETFNRGGAVGVMDHVVKELEQKREADPSLAGRPVAGLYFGGGTANLSPADSFRTLCRALANTFDLSTAEVTLEGVPAAFLNRTPLLADILREELPARHFRLSMGIQTFDEARLQQMGRLGFGTATTFRDVVRLGHARGFTVSGDLLFNLPGQPLTVMRDDIGQAIELGLDHLGLYHLVMFAGLGTEWSRDPALVASLPTNPVAAQHWLELRSLLHEQGFYQTTLTNFERREFLGQDRRFVYEERSFQPDRYDMIGLGPTGISFAGSGQTAVKVINPDSASAYVEAVNQGGAACWNRAFTYAPRDLRVLHLTRSLSALRIDRPRYQGFFGTDPRDDFPREFAALEQEGLILVSDGAIEPTCLGMFYADSIAALLSWKQVLGLRNQHSAVGSPTASHANSNSRSHM</sequence>
<evidence type="ECO:0000313" key="3">
    <source>
        <dbReference type="Proteomes" id="UP000010798"/>
    </source>
</evidence>
<dbReference type="Proteomes" id="UP000010798">
    <property type="component" value="Chromosome"/>
</dbReference>
<feature type="domain" description="Elp3/MiaA/NifB-like radical SAM core" evidence="1">
    <location>
        <begin position="62"/>
        <end position="295"/>
    </location>
</feature>
<dbReference type="STRING" id="886293.Sinac_3601"/>
<dbReference type="OrthoDB" id="9808022at2"/>
<dbReference type="PANTHER" id="PTHR13932">
    <property type="entry name" value="COPROPORPHYRINIGEN III OXIDASE"/>
    <property type="match status" value="1"/>
</dbReference>
<keyword evidence="3" id="KW-1185">Reference proteome</keyword>
<gene>
    <name evidence="2" type="ordered locus">Sinac_3601</name>
</gene>
<dbReference type="AlphaFoldDB" id="L0DGQ3"/>
<dbReference type="InterPro" id="IPR034505">
    <property type="entry name" value="Coproporphyrinogen-III_oxidase"/>
</dbReference>
<dbReference type="eggNOG" id="COG0635">
    <property type="taxonomic scope" value="Bacteria"/>
</dbReference>
<dbReference type="InterPro" id="IPR006638">
    <property type="entry name" value="Elp3/MiaA/NifB-like_rSAM"/>
</dbReference>